<dbReference type="AlphaFoldDB" id="A0A934K311"/>
<dbReference type="InterPro" id="IPR013149">
    <property type="entry name" value="ADH-like_C"/>
</dbReference>
<dbReference type="PANTHER" id="PTHR43677">
    <property type="entry name" value="SHORT-CHAIN DEHYDROGENASE/REDUCTASE"/>
    <property type="match status" value="1"/>
</dbReference>
<dbReference type="PANTHER" id="PTHR43677:SF4">
    <property type="entry name" value="QUINONE OXIDOREDUCTASE-LIKE PROTEIN 2"/>
    <property type="match status" value="1"/>
</dbReference>
<dbReference type="RefSeq" id="WP_338202353.1">
    <property type="nucleotide sequence ID" value="NZ_JAEKNR010000136.1"/>
</dbReference>
<keyword evidence="3" id="KW-1185">Reference proteome</keyword>
<dbReference type="InterPro" id="IPR036291">
    <property type="entry name" value="NAD(P)-bd_dom_sf"/>
</dbReference>
<evidence type="ECO:0000259" key="1">
    <source>
        <dbReference type="SMART" id="SM00829"/>
    </source>
</evidence>
<dbReference type="Gene3D" id="3.40.50.720">
    <property type="entry name" value="NAD(P)-binding Rossmann-like Domain"/>
    <property type="match status" value="1"/>
</dbReference>
<dbReference type="InterPro" id="IPR013154">
    <property type="entry name" value="ADH-like_N"/>
</dbReference>
<dbReference type="SUPFAM" id="SSF51735">
    <property type="entry name" value="NAD(P)-binding Rossmann-fold domains"/>
    <property type="match status" value="1"/>
</dbReference>
<dbReference type="SUPFAM" id="SSF50129">
    <property type="entry name" value="GroES-like"/>
    <property type="match status" value="1"/>
</dbReference>
<dbReference type="Pfam" id="PF00107">
    <property type="entry name" value="ADH_zinc_N"/>
    <property type="match status" value="1"/>
</dbReference>
<comment type="caution">
    <text evidence="2">The sequence shown here is derived from an EMBL/GenBank/DDBJ whole genome shotgun (WGS) entry which is preliminary data.</text>
</comment>
<dbReference type="Proteomes" id="UP000612893">
    <property type="component" value="Unassembled WGS sequence"/>
</dbReference>
<dbReference type="CDD" id="cd08241">
    <property type="entry name" value="QOR1"/>
    <property type="match status" value="1"/>
</dbReference>
<dbReference type="SMART" id="SM00829">
    <property type="entry name" value="PKS_ER"/>
    <property type="match status" value="1"/>
</dbReference>
<accession>A0A934K311</accession>
<protein>
    <submittedName>
        <fullName evidence="2">NADPH:quinone oxidoreductase family protein</fullName>
    </submittedName>
</protein>
<dbReference type="EMBL" id="JAEKNR010000136">
    <property type="protein sequence ID" value="MBJ7599019.1"/>
    <property type="molecule type" value="Genomic_DNA"/>
</dbReference>
<dbReference type="PROSITE" id="PS01162">
    <property type="entry name" value="QOR_ZETA_CRYSTAL"/>
    <property type="match status" value="1"/>
</dbReference>
<dbReference type="InterPro" id="IPR051397">
    <property type="entry name" value="Zn-ADH-like_protein"/>
</dbReference>
<sequence length="341" mass="36349">MKAWVVRELGGPEVLTLETFQPPPPTAGLVRIAVETAAVNFFDSLQIAGSYQVKPELPFVPGAEAAGTVVAAPADSDFNCGDRVLARLGQNGLLGGGYSELVDALPELTVRLPDEMPFDEAAGFFINYQTGWFGLMRRARLQPGEVVLVHAGAGGVGSAAIQLAKAAEARVVATAGSAQKVALCRELGADLAIDYRTEDFVEAVKAFTGGRGADVVYDPVGGDVFDRSTKCIAFEGRIVVVGFTSGRIPEARANHVLIKNYAVVGLHWGLYQKMAPRLIDEATAQLFELYAQGKIRPHISRRFPLEQAPTAIAEVTGRQSTGKVVLVTHPAESSSPRHGKR</sequence>
<dbReference type="InterPro" id="IPR011032">
    <property type="entry name" value="GroES-like_sf"/>
</dbReference>
<proteinExistence type="predicted"/>
<organism evidence="2 3">
    <name type="scientific">Candidatus Nephthysia bennettiae</name>
    <dbReference type="NCBI Taxonomy" id="3127016"/>
    <lineage>
        <taxon>Bacteria</taxon>
        <taxon>Bacillati</taxon>
        <taxon>Candidatus Dormiibacterota</taxon>
        <taxon>Candidatus Dormibacteria</taxon>
        <taxon>Candidatus Dormibacterales</taxon>
        <taxon>Candidatus Dormibacteraceae</taxon>
        <taxon>Candidatus Nephthysia</taxon>
    </lineage>
</organism>
<feature type="domain" description="Enoyl reductase (ER)" evidence="1">
    <location>
        <begin position="10"/>
        <end position="326"/>
    </location>
</feature>
<reference evidence="2" key="1">
    <citation type="submission" date="2020-10" db="EMBL/GenBank/DDBJ databases">
        <title>Ca. Dormibacterota MAGs.</title>
        <authorList>
            <person name="Montgomery K."/>
        </authorList>
    </citation>
    <scope>NUCLEOTIDE SEQUENCE [LARGE SCALE GENOMIC DNA]</scope>
    <source>
        <strain evidence="2">SC8812_S17_10</strain>
    </source>
</reference>
<dbReference type="Pfam" id="PF08240">
    <property type="entry name" value="ADH_N"/>
    <property type="match status" value="1"/>
</dbReference>
<evidence type="ECO:0000313" key="2">
    <source>
        <dbReference type="EMBL" id="MBJ7599019.1"/>
    </source>
</evidence>
<evidence type="ECO:0000313" key="3">
    <source>
        <dbReference type="Proteomes" id="UP000612893"/>
    </source>
</evidence>
<dbReference type="InterPro" id="IPR002364">
    <property type="entry name" value="Quin_OxRdtase/zeta-crystal_CS"/>
</dbReference>
<gene>
    <name evidence="2" type="ORF">JF922_13175</name>
</gene>
<dbReference type="Gene3D" id="3.90.180.10">
    <property type="entry name" value="Medium-chain alcohol dehydrogenases, catalytic domain"/>
    <property type="match status" value="1"/>
</dbReference>
<dbReference type="InterPro" id="IPR020843">
    <property type="entry name" value="ER"/>
</dbReference>
<name>A0A934K311_9BACT</name>